<evidence type="ECO:0000259" key="1">
    <source>
        <dbReference type="Pfam" id="PF07238"/>
    </source>
</evidence>
<organism evidence="2 3">
    <name type="scientific">Blastochloris sulfoviridis</name>
    <dbReference type="NCBI Taxonomy" id="50712"/>
    <lineage>
        <taxon>Bacteria</taxon>
        <taxon>Pseudomonadati</taxon>
        <taxon>Pseudomonadota</taxon>
        <taxon>Alphaproteobacteria</taxon>
        <taxon>Hyphomicrobiales</taxon>
        <taxon>Blastochloridaceae</taxon>
        <taxon>Blastochloris</taxon>
    </lineage>
</organism>
<dbReference type="GO" id="GO:0035438">
    <property type="term" value="F:cyclic-di-GMP binding"/>
    <property type="evidence" value="ECO:0007669"/>
    <property type="project" value="InterPro"/>
</dbReference>
<evidence type="ECO:0000313" key="3">
    <source>
        <dbReference type="Proteomes" id="UP000323886"/>
    </source>
</evidence>
<dbReference type="Pfam" id="PF07238">
    <property type="entry name" value="PilZ"/>
    <property type="match status" value="1"/>
</dbReference>
<dbReference type="Proteomes" id="UP000323886">
    <property type="component" value="Unassembled WGS sequence"/>
</dbReference>
<dbReference type="SUPFAM" id="SSF141371">
    <property type="entry name" value="PilZ domain-like"/>
    <property type="match status" value="1"/>
</dbReference>
<gene>
    <name evidence="2" type="ORF">F1193_02760</name>
</gene>
<accession>A0A5M6I4R2</accession>
<keyword evidence="3" id="KW-1185">Reference proteome</keyword>
<dbReference type="OrthoDB" id="7210926at2"/>
<sequence>MQEGRMSEDRRRHPRLRSLIGGRIIFNDGRSTLDCVLRNISPGGALIACSAAVSLPEIFDLLLPSKNRRLRVRLVWRHEDQLGIATLSPVPSW</sequence>
<dbReference type="Gene3D" id="2.40.10.220">
    <property type="entry name" value="predicted glycosyltransferase like domains"/>
    <property type="match status" value="1"/>
</dbReference>
<name>A0A5M6I4R2_9HYPH</name>
<dbReference type="AlphaFoldDB" id="A0A5M6I4R2"/>
<protein>
    <submittedName>
        <fullName evidence="2">PilZ domain-containing protein</fullName>
    </submittedName>
</protein>
<evidence type="ECO:0000313" key="2">
    <source>
        <dbReference type="EMBL" id="KAA5603162.1"/>
    </source>
</evidence>
<feature type="domain" description="PilZ" evidence="1">
    <location>
        <begin position="9"/>
        <end position="85"/>
    </location>
</feature>
<dbReference type="EMBL" id="VWPL01000003">
    <property type="protein sequence ID" value="KAA5603162.1"/>
    <property type="molecule type" value="Genomic_DNA"/>
</dbReference>
<dbReference type="InterPro" id="IPR009875">
    <property type="entry name" value="PilZ_domain"/>
</dbReference>
<reference evidence="2 3" key="1">
    <citation type="submission" date="2019-09" db="EMBL/GenBank/DDBJ databases">
        <title>Draft Whole-Genome sequence of Blastochloris sulfoviridis DSM 729.</title>
        <authorList>
            <person name="Meyer T.E."/>
            <person name="Kyndt J.A."/>
        </authorList>
    </citation>
    <scope>NUCLEOTIDE SEQUENCE [LARGE SCALE GENOMIC DNA]</scope>
    <source>
        <strain evidence="2 3">DSM 729</strain>
    </source>
</reference>
<comment type="caution">
    <text evidence="2">The sequence shown here is derived from an EMBL/GenBank/DDBJ whole genome shotgun (WGS) entry which is preliminary data.</text>
</comment>
<proteinExistence type="predicted"/>